<sequence>MAPRLRLLLLLLLPAGCAAPEDRELAALRLAAESSQASLAATAPAPVPALPPRPAPRAASLIDIRHAPPGPRPVAAAELLGAGPETLRRWLGEPSLRRSEGGAEIWLYAGEGCALDLVLYPAGGGLRVAHAAARAHGTEPRTEVACLRGIAAPPAMRPIPAAAGPMAEPDDRGI</sequence>
<comment type="caution">
    <text evidence="2">The sequence shown here is derived from an EMBL/GenBank/DDBJ whole genome shotgun (WGS) entry which is preliminary data.</text>
</comment>
<feature type="chain" id="PRO_5040737125" description="Lipoprotein" evidence="1">
    <location>
        <begin position="19"/>
        <end position="174"/>
    </location>
</feature>
<evidence type="ECO:0000313" key="3">
    <source>
        <dbReference type="Proteomes" id="UP001139311"/>
    </source>
</evidence>
<dbReference type="AlphaFoldDB" id="A0A9X1ID82"/>
<dbReference type="Proteomes" id="UP001139311">
    <property type="component" value="Unassembled WGS sequence"/>
</dbReference>
<organism evidence="2 3">
    <name type="scientific">Roseicella aerolata</name>
    <dbReference type="NCBI Taxonomy" id="2883479"/>
    <lineage>
        <taxon>Bacteria</taxon>
        <taxon>Pseudomonadati</taxon>
        <taxon>Pseudomonadota</taxon>
        <taxon>Alphaproteobacteria</taxon>
        <taxon>Acetobacterales</taxon>
        <taxon>Roseomonadaceae</taxon>
        <taxon>Roseicella</taxon>
    </lineage>
</organism>
<keyword evidence="3" id="KW-1185">Reference proteome</keyword>
<evidence type="ECO:0008006" key="4">
    <source>
        <dbReference type="Google" id="ProtNLM"/>
    </source>
</evidence>
<accession>A0A9X1ID82</accession>
<dbReference type="EMBL" id="JAJAQI010000018">
    <property type="protein sequence ID" value="MCB4822720.1"/>
    <property type="molecule type" value="Genomic_DNA"/>
</dbReference>
<dbReference type="RefSeq" id="WP_226608771.1">
    <property type="nucleotide sequence ID" value="NZ_JAJAQI010000018.1"/>
</dbReference>
<proteinExistence type="predicted"/>
<evidence type="ECO:0000313" key="2">
    <source>
        <dbReference type="EMBL" id="MCB4822720.1"/>
    </source>
</evidence>
<protein>
    <recommendedName>
        <fullName evidence="4">Lipoprotein</fullName>
    </recommendedName>
</protein>
<evidence type="ECO:0000256" key="1">
    <source>
        <dbReference type="SAM" id="SignalP"/>
    </source>
</evidence>
<name>A0A9X1ID82_9PROT</name>
<keyword evidence="1" id="KW-0732">Signal</keyword>
<gene>
    <name evidence="2" type="ORF">LHA35_13355</name>
</gene>
<feature type="signal peptide" evidence="1">
    <location>
        <begin position="1"/>
        <end position="18"/>
    </location>
</feature>
<reference evidence="2" key="1">
    <citation type="submission" date="2021-10" db="EMBL/GenBank/DDBJ databases">
        <title>Roseicella aerolatum sp. nov., isolated from aerosols of e-waste dismantling site.</title>
        <authorList>
            <person name="Qin T."/>
        </authorList>
    </citation>
    <scope>NUCLEOTIDE SEQUENCE</scope>
    <source>
        <strain evidence="2">GB24</strain>
    </source>
</reference>